<dbReference type="Gene3D" id="1.10.630.10">
    <property type="entry name" value="Cytochrome P450"/>
    <property type="match status" value="1"/>
</dbReference>
<dbReference type="GO" id="GO:0020037">
    <property type="term" value="F:heme binding"/>
    <property type="evidence" value="ECO:0007669"/>
    <property type="project" value="InterPro"/>
</dbReference>
<dbReference type="WBParaSite" id="BXY_0451400.1">
    <property type="protein sequence ID" value="BXY_0451400.1"/>
    <property type="gene ID" value="BXY_0451400"/>
</dbReference>
<keyword evidence="2" id="KW-0479">Metal-binding</keyword>
<dbReference type="Pfam" id="PF00067">
    <property type="entry name" value="p450"/>
    <property type="match status" value="1"/>
</dbReference>
<dbReference type="PANTHER" id="PTHR24300:SF375">
    <property type="entry name" value="CYTOCHROME P450 FAMILY"/>
    <property type="match status" value="1"/>
</dbReference>
<dbReference type="GO" id="GO:0006805">
    <property type="term" value="P:xenobiotic metabolic process"/>
    <property type="evidence" value="ECO:0007669"/>
    <property type="project" value="TreeGrafter"/>
</dbReference>
<keyword evidence="4" id="KW-0560">Oxidoreductase</keyword>
<protein>
    <submittedName>
        <fullName evidence="6">Cytochrome P450</fullName>
    </submittedName>
</protein>
<evidence type="ECO:0000256" key="3">
    <source>
        <dbReference type="ARBA" id="ARBA00023004"/>
    </source>
</evidence>
<evidence type="ECO:0000256" key="2">
    <source>
        <dbReference type="ARBA" id="ARBA00022723"/>
    </source>
</evidence>
<dbReference type="Proteomes" id="UP000095284">
    <property type="component" value="Unplaced"/>
</dbReference>
<dbReference type="GO" id="GO:0006082">
    <property type="term" value="P:organic acid metabolic process"/>
    <property type="evidence" value="ECO:0007669"/>
    <property type="project" value="TreeGrafter"/>
</dbReference>
<sequence>MIFYLLLLLISYFLFQKYYWSRRNLPSGPFPLPIVGNIFDLLRENRWERKFSKWRSTYGSVYTYYLGDLPVVAVCDYDDMVKYFVKKGDLFADRYIADFSMNLLRGGEYGVISTNGEVWREQRRFALKVLRDFGLGKNQMEERILAELHYTLNVINRKIEEGKEEIDLIPVTDMAVGSIINAIMSGYRFTEGALTKRAAAHLKSEFFTCRVKHFATFLILPGSKMARFLPLDQVP</sequence>
<dbReference type="SUPFAM" id="SSF48264">
    <property type="entry name" value="Cytochrome P450"/>
    <property type="match status" value="1"/>
</dbReference>
<dbReference type="GO" id="GO:0016712">
    <property type="term" value="F:oxidoreductase activity, acting on paired donors, with incorporation or reduction of molecular oxygen, reduced flavin or flavoprotein as one donor, and incorporation of one atom of oxygen"/>
    <property type="evidence" value="ECO:0007669"/>
    <property type="project" value="TreeGrafter"/>
</dbReference>
<keyword evidence="3" id="KW-0408">Iron</keyword>
<name>A0A1I7RUV4_BURXY</name>
<dbReference type="InterPro" id="IPR001128">
    <property type="entry name" value="Cyt_P450"/>
</dbReference>
<evidence type="ECO:0000313" key="5">
    <source>
        <dbReference type="Proteomes" id="UP000095284"/>
    </source>
</evidence>
<dbReference type="PANTHER" id="PTHR24300">
    <property type="entry name" value="CYTOCHROME P450 508A4-RELATED"/>
    <property type="match status" value="1"/>
</dbReference>
<evidence type="ECO:0000256" key="4">
    <source>
        <dbReference type="ARBA" id="ARBA00023033"/>
    </source>
</evidence>
<keyword evidence="4" id="KW-0503">Monooxygenase</keyword>
<dbReference type="GO" id="GO:0005506">
    <property type="term" value="F:iron ion binding"/>
    <property type="evidence" value="ECO:0007669"/>
    <property type="project" value="InterPro"/>
</dbReference>
<dbReference type="eggNOG" id="KOG0156">
    <property type="taxonomic scope" value="Eukaryota"/>
</dbReference>
<dbReference type="InterPro" id="IPR050182">
    <property type="entry name" value="Cytochrome_P450_fam2"/>
</dbReference>
<proteinExistence type="inferred from homology"/>
<reference evidence="6" key="1">
    <citation type="submission" date="2016-11" db="UniProtKB">
        <authorList>
            <consortium name="WormBaseParasite"/>
        </authorList>
    </citation>
    <scope>IDENTIFICATION</scope>
</reference>
<organism evidence="5 6">
    <name type="scientific">Bursaphelenchus xylophilus</name>
    <name type="common">Pinewood nematode worm</name>
    <name type="synonym">Aphelenchoides xylophilus</name>
    <dbReference type="NCBI Taxonomy" id="6326"/>
    <lineage>
        <taxon>Eukaryota</taxon>
        <taxon>Metazoa</taxon>
        <taxon>Ecdysozoa</taxon>
        <taxon>Nematoda</taxon>
        <taxon>Chromadorea</taxon>
        <taxon>Rhabditida</taxon>
        <taxon>Tylenchina</taxon>
        <taxon>Tylenchomorpha</taxon>
        <taxon>Aphelenchoidea</taxon>
        <taxon>Aphelenchoididae</taxon>
        <taxon>Bursaphelenchus</taxon>
    </lineage>
</organism>
<dbReference type="GO" id="GO:0005737">
    <property type="term" value="C:cytoplasm"/>
    <property type="evidence" value="ECO:0007669"/>
    <property type="project" value="TreeGrafter"/>
</dbReference>
<dbReference type="InterPro" id="IPR036396">
    <property type="entry name" value="Cyt_P450_sf"/>
</dbReference>
<comment type="similarity">
    <text evidence="1">Belongs to the cytochrome P450 family.</text>
</comment>
<accession>A0A1I7RUV4</accession>
<dbReference type="AlphaFoldDB" id="A0A1I7RUV4"/>
<evidence type="ECO:0000256" key="1">
    <source>
        <dbReference type="ARBA" id="ARBA00010617"/>
    </source>
</evidence>
<evidence type="ECO:0000313" key="6">
    <source>
        <dbReference type="WBParaSite" id="BXY_0451400.1"/>
    </source>
</evidence>